<evidence type="ECO:0000313" key="1">
    <source>
        <dbReference type="EMBL" id="MQS38823.1"/>
    </source>
</evidence>
<comment type="caution">
    <text evidence="1">The sequence shown here is derived from an EMBL/GenBank/DDBJ whole genome shotgun (WGS) entry which is preliminary data.</text>
</comment>
<accession>A0ABW9NZU5</accession>
<dbReference type="EMBL" id="VDEQ01000292">
    <property type="protein sequence ID" value="MQS38823.1"/>
    <property type="molecule type" value="Genomic_DNA"/>
</dbReference>
<sequence length="190" mass="20697">MYGYQLPPPVGVTRAEQYAWDRRSKARLASVDRAMMNAYTGEGGNGPGCRDRARRELAMGWVKSSDPVSAASGAAWERTESDPRVTALNAEWKACMRSSGHSQPDPLAAAGSWAEASARAAADGPMRAPGAEEIAMALADVKCKDVVDYIARRQAVEARHQTVEIRSRADRLESYRSAWQLSARKARAES</sequence>
<organism evidence="1 2">
    <name type="scientific">Streptomyces katsurahamanus</name>
    <dbReference type="NCBI Taxonomy" id="2577098"/>
    <lineage>
        <taxon>Bacteria</taxon>
        <taxon>Bacillati</taxon>
        <taxon>Actinomycetota</taxon>
        <taxon>Actinomycetes</taxon>
        <taxon>Kitasatosporales</taxon>
        <taxon>Streptomycetaceae</taxon>
        <taxon>Streptomyces</taxon>
    </lineage>
</organism>
<dbReference type="Proteomes" id="UP000460558">
    <property type="component" value="Unassembled WGS sequence"/>
</dbReference>
<gene>
    <name evidence="1" type="ORF">FFZ77_25520</name>
</gene>
<evidence type="ECO:0000313" key="2">
    <source>
        <dbReference type="Proteomes" id="UP000460558"/>
    </source>
</evidence>
<reference evidence="1 2" key="1">
    <citation type="submission" date="2019-06" db="EMBL/GenBank/DDBJ databases">
        <title>Comparative genomics and metabolomics analyses of clavulanic acid producing Streptomyces species provides insight into specialized metabolism and evolution of beta-lactam biosynthetic gene clusters.</title>
        <authorList>
            <person name="Moore M.A."/>
            <person name="Cruz-Morales P."/>
            <person name="Barona Gomez F."/>
            <person name="Kapil T."/>
        </authorList>
    </citation>
    <scope>NUCLEOTIDE SEQUENCE [LARGE SCALE GENOMIC DNA]</scope>
    <source>
        <strain evidence="1 2">T-272</strain>
    </source>
</reference>
<protein>
    <submittedName>
        <fullName evidence="1">Uncharacterized protein</fullName>
    </submittedName>
</protein>
<proteinExistence type="predicted"/>
<keyword evidence="2" id="KW-1185">Reference proteome</keyword>
<name>A0ABW9NZU5_9ACTN</name>